<evidence type="ECO:0000313" key="2">
    <source>
        <dbReference type="Proteomes" id="UP000326396"/>
    </source>
</evidence>
<reference evidence="1 2" key="1">
    <citation type="submission" date="2019-05" db="EMBL/GenBank/DDBJ databases">
        <title>Mikania micrantha, genome provides insights into the molecular mechanism of rapid growth.</title>
        <authorList>
            <person name="Liu B."/>
        </authorList>
    </citation>
    <scope>NUCLEOTIDE SEQUENCE [LARGE SCALE GENOMIC DNA]</scope>
    <source>
        <strain evidence="1">NLD-2019</strain>
        <tissue evidence="1">Leaf</tissue>
    </source>
</reference>
<name>A0A5N6NX75_9ASTR</name>
<dbReference type="Proteomes" id="UP000326396">
    <property type="component" value="Linkage Group LG16"/>
</dbReference>
<protein>
    <submittedName>
        <fullName evidence="1">Uncharacterized protein</fullName>
    </submittedName>
</protein>
<evidence type="ECO:0000313" key="1">
    <source>
        <dbReference type="EMBL" id="KAD5507570.1"/>
    </source>
</evidence>
<accession>A0A5N6NX75</accession>
<dbReference type="EMBL" id="SZYD01000008">
    <property type="protein sequence ID" value="KAD5507570.1"/>
    <property type="molecule type" value="Genomic_DNA"/>
</dbReference>
<gene>
    <name evidence="1" type="ORF">E3N88_15273</name>
</gene>
<keyword evidence="2" id="KW-1185">Reference proteome</keyword>
<sequence>MLSLKMKHWTSLESLLLQKLSLIVGAQELTLMMIQSVGAQETIVSQMTVGQMAVKAQRKKKIRLLQFRVHRFQMAMFVLVHMMRDVIFKSHIFILWSPHIQIVEIYVALRIAYLF</sequence>
<dbReference type="AlphaFoldDB" id="A0A5N6NX75"/>
<comment type="caution">
    <text evidence="1">The sequence shown here is derived from an EMBL/GenBank/DDBJ whole genome shotgun (WGS) entry which is preliminary data.</text>
</comment>
<organism evidence="1 2">
    <name type="scientific">Mikania micrantha</name>
    <name type="common">bitter vine</name>
    <dbReference type="NCBI Taxonomy" id="192012"/>
    <lineage>
        <taxon>Eukaryota</taxon>
        <taxon>Viridiplantae</taxon>
        <taxon>Streptophyta</taxon>
        <taxon>Embryophyta</taxon>
        <taxon>Tracheophyta</taxon>
        <taxon>Spermatophyta</taxon>
        <taxon>Magnoliopsida</taxon>
        <taxon>eudicotyledons</taxon>
        <taxon>Gunneridae</taxon>
        <taxon>Pentapetalae</taxon>
        <taxon>asterids</taxon>
        <taxon>campanulids</taxon>
        <taxon>Asterales</taxon>
        <taxon>Asteraceae</taxon>
        <taxon>Asteroideae</taxon>
        <taxon>Heliantheae alliance</taxon>
        <taxon>Eupatorieae</taxon>
        <taxon>Mikania</taxon>
    </lineage>
</organism>
<proteinExistence type="predicted"/>